<evidence type="ECO:0000313" key="3">
    <source>
        <dbReference type="EMBL" id="OOC01891.1"/>
    </source>
</evidence>
<dbReference type="PATRIC" id="fig|1238180.3.peg.1001"/>
<comment type="caution">
    <text evidence="2">The sequence shown here is derived from an EMBL/GenBank/DDBJ whole genome shotgun (WGS) entry which is preliminary data.</text>
</comment>
<reference evidence="2 4" key="1">
    <citation type="submission" date="2012-10" db="EMBL/GenBank/DDBJ databases">
        <title>Genome assembly of Amycolatopsis azurea DSM 43854.</title>
        <authorList>
            <person name="Khatri I."/>
            <person name="Kaur I."/>
            <person name="Subramanian S."/>
            <person name="Mayilraj S."/>
        </authorList>
    </citation>
    <scope>NUCLEOTIDE SEQUENCE [LARGE SCALE GENOMIC DNA]</scope>
    <source>
        <strain evidence="2 4">DSM 43854</strain>
    </source>
</reference>
<name>M2QB53_9PSEU</name>
<dbReference type="EMBL" id="MUXN01000027">
    <property type="protein sequence ID" value="OOC01891.1"/>
    <property type="molecule type" value="Genomic_DNA"/>
</dbReference>
<dbReference type="Proteomes" id="UP000188551">
    <property type="component" value="Unassembled WGS sequence"/>
</dbReference>
<dbReference type="Proteomes" id="UP000014137">
    <property type="component" value="Unassembled WGS sequence"/>
</dbReference>
<accession>M2QB53</accession>
<dbReference type="AlphaFoldDB" id="M2QB53"/>
<evidence type="ECO:0000313" key="5">
    <source>
        <dbReference type="Proteomes" id="UP000188551"/>
    </source>
</evidence>
<gene>
    <name evidence="3" type="ORF">B0293_36940</name>
    <name evidence="2" type="ORF">C791_5015</name>
</gene>
<keyword evidence="5" id="KW-1185">Reference proteome</keyword>
<feature type="region of interest" description="Disordered" evidence="1">
    <location>
        <begin position="1"/>
        <end position="39"/>
    </location>
</feature>
<organism evidence="2 4">
    <name type="scientific">Amycolatopsis azurea DSM 43854</name>
    <dbReference type="NCBI Taxonomy" id="1238180"/>
    <lineage>
        <taxon>Bacteria</taxon>
        <taxon>Bacillati</taxon>
        <taxon>Actinomycetota</taxon>
        <taxon>Actinomycetes</taxon>
        <taxon>Pseudonocardiales</taxon>
        <taxon>Pseudonocardiaceae</taxon>
        <taxon>Amycolatopsis</taxon>
    </lineage>
</organism>
<evidence type="ECO:0000313" key="4">
    <source>
        <dbReference type="Proteomes" id="UP000014137"/>
    </source>
</evidence>
<protein>
    <submittedName>
        <fullName evidence="2">Uncharacterized protein</fullName>
    </submittedName>
</protein>
<dbReference type="EMBL" id="ANMG01000005">
    <property type="protein sequence ID" value="EMD29275.1"/>
    <property type="molecule type" value="Genomic_DNA"/>
</dbReference>
<proteinExistence type="predicted"/>
<evidence type="ECO:0000313" key="2">
    <source>
        <dbReference type="EMBL" id="EMD29275.1"/>
    </source>
</evidence>
<reference evidence="3 5" key="2">
    <citation type="submission" date="2017-02" db="EMBL/GenBank/DDBJ databases">
        <title>Amycolatopsis azurea DSM 43854 draft genome.</title>
        <authorList>
            <person name="Mayilraj S."/>
        </authorList>
    </citation>
    <scope>NUCLEOTIDE SEQUENCE [LARGE SCALE GENOMIC DNA]</scope>
    <source>
        <strain evidence="3 5">DSM 43854</strain>
    </source>
</reference>
<sequence length="71" mass="7058">MTARGLRLTGSPPSAIVSVPPGFGGPPASEPPAAEPLPQAVSSRAPAAITVASRDLLLNISVLLLGFTAVQ</sequence>
<evidence type="ECO:0000256" key="1">
    <source>
        <dbReference type="SAM" id="MobiDB-lite"/>
    </source>
</evidence>